<organism evidence="1 2">
    <name type="scientific">Alsobacter ponti</name>
    <dbReference type="NCBI Taxonomy" id="2962936"/>
    <lineage>
        <taxon>Bacteria</taxon>
        <taxon>Pseudomonadati</taxon>
        <taxon>Pseudomonadota</taxon>
        <taxon>Alphaproteobacteria</taxon>
        <taxon>Hyphomicrobiales</taxon>
        <taxon>Alsobacteraceae</taxon>
        <taxon>Alsobacter</taxon>
    </lineage>
</organism>
<dbReference type="Gene3D" id="3.30.1360.120">
    <property type="entry name" value="Probable tRNA modification gtpase trme, domain 1"/>
    <property type="match status" value="1"/>
</dbReference>
<sequence>MAEIALSPPLSAFAALARHGRHGRAEGPAGVVVEELRGLALATVIARKGRAADLAAACRASFGVEPASTPRRTAKDGLAVVWSGPGQWLAVAEKGHPLTAGGADGLADALRGALAGLASVTDQSDARGALRLSGPRVRDALAKGLALDLHPRAFRPGDAASTWCALIDVQLWQVDAAPTYDLLVARGFAGSFWHWLEASAAEFGLEVR</sequence>
<protein>
    <submittedName>
        <fullName evidence="1">Sarcosine oxidase subunit gamma</fullName>
    </submittedName>
</protein>
<keyword evidence="2" id="KW-1185">Reference proteome</keyword>
<name>A0ABT1L864_9HYPH</name>
<dbReference type="Pfam" id="PF04268">
    <property type="entry name" value="SoxG"/>
    <property type="match status" value="1"/>
</dbReference>
<dbReference type="EMBL" id="JANCLU010000003">
    <property type="protein sequence ID" value="MCP8937677.1"/>
    <property type="molecule type" value="Genomic_DNA"/>
</dbReference>
<evidence type="ECO:0000313" key="1">
    <source>
        <dbReference type="EMBL" id="MCP8937677.1"/>
    </source>
</evidence>
<comment type="caution">
    <text evidence="1">The sequence shown here is derived from an EMBL/GenBank/DDBJ whole genome shotgun (WGS) entry which is preliminary data.</text>
</comment>
<accession>A0ABT1L864</accession>
<dbReference type="InterPro" id="IPR007375">
    <property type="entry name" value="SoxG"/>
</dbReference>
<dbReference type="SUPFAM" id="SSF103025">
    <property type="entry name" value="Folate-binding domain"/>
    <property type="match status" value="1"/>
</dbReference>
<reference evidence="1 2" key="1">
    <citation type="submission" date="2022-07" db="EMBL/GenBank/DDBJ databases">
        <authorList>
            <person name="Li W.-J."/>
            <person name="Deng Q.-Q."/>
        </authorList>
    </citation>
    <scope>NUCLEOTIDE SEQUENCE [LARGE SCALE GENOMIC DNA]</scope>
    <source>
        <strain evidence="1 2">SYSU M60028</strain>
    </source>
</reference>
<evidence type="ECO:0000313" key="2">
    <source>
        <dbReference type="Proteomes" id="UP001205890"/>
    </source>
</evidence>
<dbReference type="InterPro" id="IPR027266">
    <property type="entry name" value="TrmE/GcvT-like"/>
</dbReference>
<dbReference type="Gene3D" id="3.30.70.1520">
    <property type="entry name" value="Heterotetrameric sarcosine oxidase"/>
    <property type="match status" value="1"/>
</dbReference>
<dbReference type="RefSeq" id="WP_254738880.1">
    <property type="nucleotide sequence ID" value="NZ_JANCLU010000003.1"/>
</dbReference>
<dbReference type="Proteomes" id="UP001205890">
    <property type="component" value="Unassembled WGS sequence"/>
</dbReference>
<gene>
    <name evidence="1" type="ORF">NK718_04060</name>
</gene>
<proteinExistence type="predicted"/>